<sequence length="203" mass="23450">MKKHMKYDTIITYIFYILLATTLVWDIFARGSGKVFRIGLIYITIFIARLLFNKTFLKKSKAGYVLALIFIFFSMYLANVMDFYSIPNYDKLLHLVSGVLLAFLGLIIYIFLCGNKENLTMRPIAMVVFPLLFAIACAGAWEIWEFTTDQIFGFTAQNNSLHDTMWDIICGTVGGSFSCFFMYLYIKGKNIRIVKMIIKDMED</sequence>
<dbReference type="Pfam" id="PF09997">
    <property type="entry name" value="DUF2238"/>
    <property type="match status" value="1"/>
</dbReference>
<organism evidence="2 3">
    <name type="scientific">Clostridium aciditolerans</name>
    <dbReference type="NCBI Taxonomy" id="339861"/>
    <lineage>
        <taxon>Bacteria</taxon>
        <taxon>Bacillati</taxon>
        <taxon>Bacillota</taxon>
        <taxon>Clostridia</taxon>
        <taxon>Eubacteriales</taxon>
        <taxon>Clostridiaceae</taxon>
        <taxon>Clostridium</taxon>
    </lineage>
</organism>
<evidence type="ECO:0000313" key="3">
    <source>
        <dbReference type="Proteomes" id="UP000622687"/>
    </source>
</evidence>
<dbReference type="RefSeq" id="WP_211141280.1">
    <property type="nucleotide sequence ID" value="NZ_JAEEGB010000005.1"/>
</dbReference>
<dbReference type="AlphaFoldDB" id="A0A934HP46"/>
<feature type="transmembrane region" description="Helical" evidence="1">
    <location>
        <begin position="124"/>
        <end position="144"/>
    </location>
</feature>
<gene>
    <name evidence="2" type="ORF">I6U51_03835</name>
</gene>
<evidence type="ECO:0000313" key="2">
    <source>
        <dbReference type="EMBL" id="MBI6871836.1"/>
    </source>
</evidence>
<proteinExistence type="predicted"/>
<keyword evidence="1" id="KW-0812">Transmembrane</keyword>
<dbReference type="Proteomes" id="UP000622687">
    <property type="component" value="Unassembled WGS sequence"/>
</dbReference>
<comment type="caution">
    <text evidence="2">The sequence shown here is derived from an EMBL/GenBank/DDBJ whole genome shotgun (WGS) entry which is preliminary data.</text>
</comment>
<protein>
    <recommendedName>
        <fullName evidence="4">Membrane-spanning protein</fullName>
    </recommendedName>
</protein>
<feature type="transmembrane region" description="Helical" evidence="1">
    <location>
        <begin position="64"/>
        <end position="86"/>
    </location>
</feature>
<accession>A0A934HP46</accession>
<dbReference type="EMBL" id="JAEEGB010000005">
    <property type="protein sequence ID" value="MBI6871836.1"/>
    <property type="molecule type" value="Genomic_DNA"/>
</dbReference>
<reference evidence="2" key="1">
    <citation type="submission" date="2020-12" db="EMBL/GenBank/DDBJ databases">
        <title>Clostridium thailandense sp. nov., a novel acetogenic bacterium isolated from peat land soil in Thailand.</title>
        <authorList>
            <person name="Chaikitkaew S."/>
            <person name="Birkeland N.K."/>
        </authorList>
    </citation>
    <scope>NUCLEOTIDE SEQUENCE</scope>
    <source>
        <strain evidence="2">DSM 17425</strain>
    </source>
</reference>
<keyword evidence="1" id="KW-0472">Membrane</keyword>
<feature type="transmembrane region" description="Helical" evidence="1">
    <location>
        <begin position="92"/>
        <end position="112"/>
    </location>
</feature>
<feature type="transmembrane region" description="Helical" evidence="1">
    <location>
        <begin position="35"/>
        <end position="52"/>
    </location>
</feature>
<feature type="transmembrane region" description="Helical" evidence="1">
    <location>
        <begin position="12"/>
        <end position="29"/>
    </location>
</feature>
<dbReference type="InterPro" id="IPR014509">
    <property type="entry name" value="YjdF-like"/>
</dbReference>
<evidence type="ECO:0000256" key="1">
    <source>
        <dbReference type="SAM" id="Phobius"/>
    </source>
</evidence>
<evidence type="ECO:0008006" key="4">
    <source>
        <dbReference type="Google" id="ProtNLM"/>
    </source>
</evidence>
<name>A0A934HP46_9CLOT</name>
<keyword evidence="3" id="KW-1185">Reference proteome</keyword>
<keyword evidence="1" id="KW-1133">Transmembrane helix</keyword>
<feature type="transmembrane region" description="Helical" evidence="1">
    <location>
        <begin position="164"/>
        <end position="186"/>
    </location>
</feature>